<dbReference type="InterPro" id="IPR019756">
    <property type="entry name" value="Pept_S26A_signal_pept_1_Ser-AS"/>
</dbReference>
<comment type="subcellular location">
    <subcellularLocation>
        <location evidence="2">Cell membrane</location>
        <topology evidence="2">Single-pass type II membrane protein</topology>
    </subcellularLocation>
    <subcellularLocation>
        <location evidence="7">Membrane</location>
        <topology evidence="7">Single-pass type II membrane protein</topology>
    </subcellularLocation>
</comment>
<dbReference type="InterPro" id="IPR036286">
    <property type="entry name" value="LexA/Signal_pep-like_sf"/>
</dbReference>
<dbReference type="PANTHER" id="PTHR43390:SF8">
    <property type="entry name" value="SIGNAL PEPTIDASE I"/>
    <property type="match status" value="1"/>
</dbReference>
<dbReference type="GO" id="GO:0006465">
    <property type="term" value="P:signal peptide processing"/>
    <property type="evidence" value="ECO:0007669"/>
    <property type="project" value="InterPro"/>
</dbReference>
<evidence type="ECO:0000256" key="4">
    <source>
        <dbReference type="ARBA" id="ARBA00022670"/>
    </source>
</evidence>
<protein>
    <recommendedName>
        <fullName evidence="3 6">Signal peptidase I</fullName>
        <ecNumber evidence="3 6">3.4.21.89</ecNumber>
    </recommendedName>
</protein>
<reference evidence="8 9" key="1">
    <citation type="submission" date="2018-06" db="EMBL/GenBank/DDBJ databases">
        <authorList>
            <consortium name="Pathogen Informatics"/>
            <person name="Doyle S."/>
        </authorList>
    </citation>
    <scope>NUCLEOTIDE SEQUENCE [LARGE SCALE GENOMIC DNA]</scope>
    <source>
        <strain evidence="8 9">NCTC12360</strain>
    </source>
</reference>
<dbReference type="PRINTS" id="PR00727">
    <property type="entry name" value="LEADERPTASE"/>
</dbReference>
<dbReference type="GO" id="GO:0004252">
    <property type="term" value="F:serine-type endopeptidase activity"/>
    <property type="evidence" value="ECO:0007669"/>
    <property type="project" value="InterPro"/>
</dbReference>
<gene>
    <name evidence="8" type="primary">spsB_2</name>
    <name evidence="8" type="ORF">NCTC12360_00798</name>
</gene>
<dbReference type="InterPro" id="IPR000223">
    <property type="entry name" value="Pept_S26A_signal_pept_1"/>
</dbReference>
<dbReference type="CDD" id="cd06530">
    <property type="entry name" value="S26_SPase_I"/>
    <property type="match status" value="1"/>
</dbReference>
<evidence type="ECO:0000256" key="5">
    <source>
        <dbReference type="ARBA" id="ARBA00022801"/>
    </source>
</evidence>
<keyword evidence="5 6" id="KW-0378">Hydrolase</keyword>
<dbReference type="Pfam" id="PF10502">
    <property type="entry name" value="Peptidase_S26"/>
    <property type="match status" value="1"/>
</dbReference>
<dbReference type="EC" id="3.4.21.89" evidence="3 6"/>
<dbReference type="InterPro" id="IPR019758">
    <property type="entry name" value="Pept_S26A_signal_pept_1_CS"/>
</dbReference>
<dbReference type="Gene3D" id="2.10.109.10">
    <property type="entry name" value="Umud Fragment, subunit A"/>
    <property type="match status" value="1"/>
</dbReference>
<keyword evidence="9" id="KW-1185">Reference proteome</keyword>
<dbReference type="InterPro" id="IPR019533">
    <property type="entry name" value="Peptidase_S26"/>
</dbReference>
<dbReference type="AlphaFoldDB" id="A0A376GWM9"/>
<dbReference type="PROSITE" id="PS00760">
    <property type="entry name" value="SPASE_I_2"/>
    <property type="match status" value="1"/>
</dbReference>
<dbReference type="GO" id="GO:0005886">
    <property type="term" value="C:plasma membrane"/>
    <property type="evidence" value="ECO:0007669"/>
    <property type="project" value="UniProtKB-SubCell"/>
</dbReference>
<sequence>MLLVQIKEVLKTVLFVALFGLLLFSLRQYVFTPVIVKGDSMDPTLHDGERVIAMKNTQISRFDIITFEAPDEVGKNYIKRVIGLPGDVVEYREDTLFINGAAYEEPYLSAFRSKLTDGYPLTSDFTMADFGVEQIPEGKLLVLGDNRRISKDSRTIGLIDQSAVLGDVKFIFWPLKDFGSIPNQHSE</sequence>
<evidence type="ECO:0000256" key="6">
    <source>
        <dbReference type="RuleBase" id="RU003993"/>
    </source>
</evidence>
<organism evidence="8 9">
    <name type="scientific">Enterococcus gallinarum</name>
    <dbReference type="NCBI Taxonomy" id="1353"/>
    <lineage>
        <taxon>Bacteria</taxon>
        <taxon>Bacillati</taxon>
        <taxon>Bacillota</taxon>
        <taxon>Bacilli</taxon>
        <taxon>Lactobacillales</taxon>
        <taxon>Enterococcaceae</taxon>
        <taxon>Enterococcus</taxon>
    </lineage>
</organism>
<name>A0A376GWM9_ENTGA</name>
<evidence type="ECO:0000256" key="3">
    <source>
        <dbReference type="ARBA" id="ARBA00013208"/>
    </source>
</evidence>
<evidence type="ECO:0000313" key="8">
    <source>
        <dbReference type="EMBL" id="STD82373.1"/>
    </source>
</evidence>
<accession>A0A376GWM9</accession>
<comment type="catalytic activity">
    <reaction evidence="1 6">
        <text>Cleavage of hydrophobic, N-terminal signal or leader sequences from secreted and periplasmic proteins.</text>
        <dbReference type="EC" id="3.4.21.89"/>
    </reaction>
</comment>
<proteinExistence type="inferred from homology"/>
<dbReference type="PANTHER" id="PTHR43390">
    <property type="entry name" value="SIGNAL PEPTIDASE I"/>
    <property type="match status" value="1"/>
</dbReference>
<evidence type="ECO:0000313" key="9">
    <source>
        <dbReference type="Proteomes" id="UP000254807"/>
    </source>
</evidence>
<dbReference type="Proteomes" id="UP000254807">
    <property type="component" value="Unassembled WGS sequence"/>
</dbReference>
<dbReference type="InterPro" id="IPR019757">
    <property type="entry name" value="Pept_S26A_signal_pept_1_Lys-AS"/>
</dbReference>
<evidence type="ECO:0000256" key="2">
    <source>
        <dbReference type="ARBA" id="ARBA00004401"/>
    </source>
</evidence>
<keyword evidence="4 6" id="KW-0645">Protease</keyword>
<evidence type="ECO:0000256" key="1">
    <source>
        <dbReference type="ARBA" id="ARBA00000677"/>
    </source>
</evidence>
<dbReference type="NCBIfam" id="TIGR02227">
    <property type="entry name" value="sigpep_I_bact"/>
    <property type="match status" value="1"/>
</dbReference>
<dbReference type="EMBL" id="UFYW01000001">
    <property type="protein sequence ID" value="STD82373.1"/>
    <property type="molecule type" value="Genomic_DNA"/>
</dbReference>
<dbReference type="SUPFAM" id="SSF51306">
    <property type="entry name" value="LexA/Signal peptidase"/>
    <property type="match status" value="1"/>
</dbReference>
<evidence type="ECO:0000256" key="7">
    <source>
        <dbReference type="RuleBase" id="RU362042"/>
    </source>
</evidence>
<dbReference type="PROSITE" id="PS00761">
    <property type="entry name" value="SPASE_I_3"/>
    <property type="match status" value="1"/>
</dbReference>
<dbReference type="PROSITE" id="PS00501">
    <property type="entry name" value="SPASE_I_1"/>
    <property type="match status" value="1"/>
</dbReference>
<comment type="similarity">
    <text evidence="7">Belongs to the peptidase S26 family.</text>
</comment>
<dbReference type="GO" id="GO:0009003">
    <property type="term" value="F:signal peptidase activity"/>
    <property type="evidence" value="ECO:0007669"/>
    <property type="project" value="UniProtKB-EC"/>
</dbReference>